<dbReference type="RefSeq" id="WP_166179607.1">
    <property type="nucleotide sequence ID" value="NZ_CP045119.1"/>
</dbReference>
<keyword evidence="1" id="KW-0472">Membrane</keyword>
<proteinExistence type="predicted"/>
<accession>A0A6G8QEQ4</accession>
<organism evidence="2 3">
    <name type="scientific">Rubrobacter tropicus</name>
    <dbReference type="NCBI Taxonomy" id="2653851"/>
    <lineage>
        <taxon>Bacteria</taxon>
        <taxon>Bacillati</taxon>
        <taxon>Actinomycetota</taxon>
        <taxon>Rubrobacteria</taxon>
        <taxon>Rubrobacterales</taxon>
        <taxon>Rubrobacteraceae</taxon>
        <taxon>Rubrobacter</taxon>
    </lineage>
</organism>
<evidence type="ECO:0000256" key="1">
    <source>
        <dbReference type="SAM" id="Phobius"/>
    </source>
</evidence>
<feature type="transmembrane region" description="Helical" evidence="1">
    <location>
        <begin position="179"/>
        <end position="199"/>
    </location>
</feature>
<dbReference type="Proteomes" id="UP000501452">
    <property type="component" value="Chromosome"/>
</dbReference>
<name>A0A6G8QEQ4_9ACTN</name>
<keyword evidence="1" id="KW-1133">Transmembrane helix</keyword>
<evidence type="ECO:0000313" key="2">
    <source>
        <dbReference type="EMBL" id="QIN84932.1"/>
    </source>
</evidence>
<feature type="transmembrane region" description="Helical" evidence="1">
    <location>
        <begin position="206"/>
        <end position="225"/>
    </location>
</feature>
<dbReference type="InterPro" id="IPR025333">
    <property type="entry name" value="DUF4239"/>
</dbReference>
<dbReference type="AlphaFoldDB" id="A0A6G8QEQ4"/>
<evidence type="ECO:0000313" key="3">
    <source>
        <dbReference type="Proteomes" id="UP000501452"/>
    </source>
</evidence>
<feature type="transmembrane region" description="Helical" evidence="1">
    <location>
        <begin position="6"/>
        <end position="29"/>
    </location>
</feature>
<dbReference type="EMBL" id="CP045119">
    <property type="protein sequence ID" value="QIN84932.1"/>
    <property type="molecule type" value="Genomic_DNA"/>
</dbReference>
<reference evidence="2 3" key="1">
    <citation type="submission" date="2019-10" db="EMBL/GenBank/DDBJ databases">
        <title>Rubrobacter sp nov SCSIO 52090 isolated from a deep-sea sediment in the South China Sea.</title>
        <authorList>
            <person name="Chen R.W."/>
        </authorList>
    </citation>
    <scope>NUCLEOTIDE SEQUENCE [LARGE SCALE GENOMIC DNA]</scope>
    <source>
        <strain evidence="2 3">SCSIO 52909</strain>
    </source>
</reference>
<sequence>METVFWGFLIVGLSAVLAFAGFLVARRLVSFDLREAHNSNTAVMFGALYVLYGLIVGFSAYFVSYQYDTAQKTAQGEAASVEEIHRLAEGFPETKRREVQDLAESYARLVVDEGWPMMREGRISARAGAAADELRRSVLAFESRTERDDALYSQALTLVADLDEGRALRLLEVREGIPSLLWVVLIVGGVVTVGFTYLLGVQTERLHVVMILAYTLVLVLILYAIRALDYPFDGLAQVGPDAFEAALSRMESYGGR</sequence>
<protein>
    <submittedName>
        <fullName evidence="2">DUF4239 domain-containing protein</fullName>
    </submittedName>
</protein>
<dbReference type="Pfam" id="PF14023">
    <property type="entry name" value="Bestrophin-like"/>
    <property type="match status" value="1"/>
</dbReference>
<gene>
    <name evidence="2" type="ORF">GBA63_21505</name>
</gene>
<feature type="transmembrane region" description="Helical" evidence="1">
    <location>
        <begin position="41"/>
        <end position="63"/>
    </location>
</feature>
<keyword evidence="1" id="KW-0812">Transmembrane</keyword>
<keyword evidence="3" id="KW-1185">Reference proteome</keyword>
<dbReference type="KEGG" id="rub:GBA63_21505"/>